<dbReference type="Pfam" id="PF17045">
    <property type="entry name" value="CEP63"/>
    <property type="match status" value="1"/>
</dbReference>
<feature type="compositionally biased region" description="Basic and acidic residues" evidence="6">
    <location>
        <begin position="680"/>
        <end position="692"/>
    </location>
</feature>
<protein>
    <submittedName>
        <fullName evidence="9">Centrosomal protein of 63 kDa</fullName>
    </submittedName>
</protein>
<dbReference type="InterPro" id="IPR031470">
    <property type="entry name" value="CEP63/Deup1_N"/>
</dbReference>
<feature type="compositionally biased region" description="Basic and acidic residues" evidence="6">
    <location>
        <begin position="700"/>
        <end position="712"/>
    </location>
</feature>
<dbReference type="GO" id="GO:0007099">
    <property type="term" value="P:centriole replication"/>
    <property type="evidence" value="ECO:0007669"/>
    <property type="project" value="TreeGrafter"/>
</dbReference>
<gene>
    <name evidence="9" type="ORF">KP79_PYT20699</name>
</gene>
<evidence type="ECO:0000256" key="1">
    <source>
        <dbReference type="ARBA" id="ARBA00004496"/>
    </source>
</evidence>
<keyword evidence="10" id="KW-1185">Reference proteome</keyword>
<dbReference type="InterPro" id="IPR057656">
    <property type="entry name" value="CEP63/Deup1_CC"/>
</dbReference>
<evidence type="ECO:0000256" key="5">
    <source>
        <dbReference type="SAM" id="Coils"/>
    </source>
</evidence>
<dbReference type="OrthoDB" id="10007333at2759"/>
<dbReference type="STRING" id="6573.A0A210QLS2"/>
<dbReference type="GO" id="GO:0098535">
    <property type="term" value="P:de novo centriole assembly involved in multi-ciliated epithelial cell differentiation"/>
    <property type="evidence" value="ECO:0007669"/>
    <property type="project" value="TreeGrafter"/>
</dbReference>
<name>A0A210QLS2_MIZYE</name>
<feature type="domain" description="CEP63/Deup1 CEP152 binding coiled coil" evidence="8">
    <location>
        <begin position="781"/>
        <end position="815"/>
    </location>
</feature>
<dbReference type="EMBL" id="NEDP02002997">
    <property type="protein sequence ID" value="OWF49680.1"/>
    <property type="molecule type" value="Genomic_DNA"/>
</dbReference>
<evidence type="ECO:0000256" key="4">
    <source>
        <dbReference type="ARBA" id="ARBA00023054"/>
    </source>
</evidence>
<feature type="coiled-coil region" evidence="5">
    <location>
        <begin position="499"/>
        <end position="589"/>
    </location>
</feature>
<comment type="similarity">
    <text evidence="2">Belongs to the CEP63 family.</text>
</comment>
<comment type="subcellular location">
    <subcellularLocation>
        <location evidence="1">Cytoplasm</location>
    </subcellularLocation>
</comment>
<feature type="domain" description="CEP63/Deup1 N-terminal" evidence="7">
    <location>
        <begin position="1"/>
        <end position="266"/>
    </location>
</feature>
<evidence type="ECO:0000256" key="3">
    <source>
        <dbReference type="ARBA" id="ARBA00022490"/>
    </source>
</evidence>
<feature type="region of interest" description="Disordered" evidence="6">
    <location>
        <begin position="597"/>
        <end position="729"/>
    </location>
</feature>
<dbReference type="GO" id="GO:0005814">
    <property type="term" value="C:centriole"/>
    <property type="evidence" value="ECO:0007669"/>
    <property type="project" value="TreeGrafter"/>
</dbReference>
<accession>A0A210QLS2</accession>
<evidence type="ECO:0000256" key="2">
    <source>
        <dbReference type="ARBA" id="ARBA00007181"/>
    </source>
</evidence>
<comment type="caution">
    <text evidence="9">The sequence shown here is derived from an EMBL/GenBank/DDBJ whole genome shotgun (WGS) entry which is preliminary data.</text>
</comment>
<dbReference type="AlphaFoldDB" id="A0A210QLS2"/>
<proteinExistence type="inferred from homology"/>
<keyword evidence="3" id="KW-0963">Cytoplasm</keyword>
<evidence type="ECO:0000256" key="6">
    <source>
        <dbReference type="SAM" id="MobiDB-lite"/>
    </source>
</evidence>
<dbReference type="GO" id="GO:0005737">
    <property type="term" value="C:cytoplasm"/>
    <property type="evidence" value="ECO:0007669"/>
    <property type="project" value="UniProtKB-SubCell"/>
</dbReference>
<dbReference type="PANTHER" id="PTHR18875">
    <property type="entry name" value="SARCOMA ANTIGEN NY-SAR-24/CYTOSKELETAL PROTEIN SOJO"/>
    <property type="match status" value="1"/>
</dbReference>
<sequence length="819" mass="96153">MSHIDGMMDTQKGDWERDLKDLETKLLQKEHEILLQRSTLEQKHTEIGRLKQQIKDLEDSQRTGISEYDTHLDALKEEVRKVKHDYEKLNKRHHKQTKECRHDKEQADIILQDHTMELQHTKDKVEEYVQKSKDWELQRRTFQKQIETLEHQRKALTEKCEFVQGQSQTYQSQVERRRQLLDNSEVSFKSQIAQLESQLERTNQTLVTQEGKVEKLKCSLEDAMNAHKKAMDDNERLLVDLKKANNTVRKLEEEKNQMEADLQSKDDFLYAASEDNSGYREDLLRMEAALAEKDNIIRSLGDIRSQEEGDQVRLLKEAMHTAKEETRKYRRSEKQLKEEVTKLQSHLKKAVEDCERLADDLENKKAALERLESDEYAKFRSQISQLQEQLQAQQESHQAEVEGMNKEVGNLASELHGKDVAMATLSQKASGMEKQMRQDMEVTQKKTAELQVANAQIEAIRLENRHLRQTILQQAHTNADKTVSEEHMRAIQNSYSTSVSRLEHENQQLREDMECLKEEMNELEERYEEQVRLALQNVDTSAQDDRIKRFEENSERRVEEIQERLHSTTQQYKEEVRILKIGKAQLEAQLELEKRLRNTNTERPSTSRFSDFERSSCDQDNERKNRYSDTSERHSRYSSVDSPARFSDRSRYSDMNKSPQFMDTDRHSQHLPRNDNSPSEFREPDRHSRNDNRLSSLSDPGKRHLDTDHERQQLSPLRTRPPIEGTTGLDLTNDLDPELRVNGHANASFETVLSSRPMSISDSLQDVSMEVPSPRNSVSQKFLEAENKRAKELEFLIDSHIEDLKHGTDKIVKKYNRRR</sequence>
<feature type="compositionally biased region" description="Basic and acidic residues" evidence="6">
    <location>
        <begin position="610"/>
        <end position="635"/>
    </location>
</feature>
<dbReference type="Pfam" id="PF25771">
    <property type="entry name" value="CC_CEP152-bind"/>
    <property type="match status" value="1"/>
</dbReference>
<evidence type="ECO:0000313" key="9">
    <source>
        <dbReference type="EMBL" id="OWF49680.1"/>
    </source>
</evidence>
<reference evidence="9 10" key="1">
    <citation type="journal article" date="2017" name="Nat. Ecol. Evol.">
        <title>Scallop genome provides insights into evolution of bilaterian karyotype and development.</title>
        <authorList>
            <person name="Wang S."/>
            <person name="Zhang J."/>
            <person name="Jiao W."/>
            <person name="Li J."/>
            <person name="Xun X."/>
            <person name="Sun Y."/>
            <person name="Guo X."/>
            <person name="Huan P."/>
            <person name="Dong B."/>
            <person name="Zhang L."/>
            <person name="Hu X."/>
            <person name="Sun X."/>
            <person name="Wang J."/>
            <person name="Zhao C."/>
            <person name="Wang Y."/>
            <person name="Wang D."/>
            <person name="Huang X."/>
            <person name="Wang R."/>
            <person name="Lv J."/>
            <person name="Li Y."/>
            <person name="Zhang Z."/>
            <person name="Liu B."/>
            <person name="Lu W."/>
            <person name="Hui Y."/>
            <person name="Liang J."/>
            <person name="Zhou Z."/>
            <person name="Hou R."/>
            <person name="Li X."/>
            <person name="Liu Y."/>
            <person name="Li H."/>
            <person name="Ning X."/>
            <person name="Lin Y."/>
            <person name="Zhao L."/>
            <person name="Xing Q."/>
            <person name="Dou J."/>
            <person name="Li Y."/>
            <person name="Mao J."/>
            <person name="Guo H."/>
            <person name="Dou H."/>
            <person name="Li T."/>
            <person name="Mu C."/>
            <person name="Jiang W."/>
            <person name="Fu Q."/>
            <person name="Fu X."/>
            <person name="Miao Y."/>
            <person name="Liu J."/>
            <person name="Yu Q."/>
            <person name="Li R."/>
            <person name="Liao H."/>
            <person name="Li X."/>
            <person name="Kong Y."/>
            <person name="Jiang Z."/>
            <person name="Chourrout D."/>
            <person name="Li R."/>
            <person name="Bao Z."/>
        </authorList>
    </citation>
    <scope>NUCLEOTIDE SEQUENCE [LARGE SCALE GENOMIC DNA]</scope>
    <source>
        <strain evidence="9 10">PY_sf001</strain>
    </source>
</reference>
<feature type="coiled-coil region" evidence="5">
    <location>
        <begin position="12"/>
        <end position="268"/>
    </location>
</feature>
<evidence type="ECO:0000259" key="8">
    <source>
        <dbReference type="Pfam" id="PF25771"/>
    </source>
</evidence>
<evidence type="ECO:0000313" key="10">
    <source>
        <dbReference type="Proteomes" id="UP000242188"/>
    </source>
</evidence>
<keyword evidence="4 5" id="KW-0175">Coiled coil</keyword>
<dbReference type="Proteomes" id="UP000242188">
    <property type="component" value="Unassembled WGS sequence"/>
</dbReference>
<dbReference type="PANTHER" id="PTHR18875:SF3">
    <property type="entry name" value="CENTROSOMAL PROTEIN OF 63 KDA"/>
    <property type="match status" value="1"/>
</dbReference>
<feature type="coiled-coil region" evidence="5">
    <location>
        <begin position="315"/>
        <end position="407"/>
    </location>
</feature>
<evidence type="ECO:0000259" key="7">
    <source>
        <dbReference type="Pfam" id="PF17045"/>
    </source>
</evidence>
<organism evidence="9 10">
    <name type="scientific">Mizuhopecten yessoensis</name>
    <name type="common">Japanese scallop</name>
    <name type="synonym">Patinopecten yessoensis</name>
    <dbReference type="NCBI Taxonomy" id="6573"/>
    <lineage>
        <taxon>Eukaryota</taxon>
        <taxon>Metazoa</taxon>
        <taxon>Spiralia</taxon>
        <taxon>Lophotrochozoa</taxon>
        <taxon>Mollusca</taxon>
        <taxon>Bivalvia</taxon>
        <taxon>Autobranchia</taxon>
        <taxon>Pteriomorphia</taxon>
        <taxon>Pectinida</taxon>
        <taxon>Pectinoidea</taxon>
        <taxon>Pectinidae</taxon>
        <taxon>Mizuhopecten</taxon>
    </lineage>
</organism>
<feature type="compositionally biased region" description="Polar residues" evidence="6">
    <location>
        <begin position="598"/>
        <end position="609"/>
    </location>
</feature>